<reference evidence="1 2" key="1">
    <citation type="submission" date="2018-10" db="EMBL/GenBank/DDBJ databases">
        <title>Draft genome sequence for the type isolate of Erwinia psidii, agent causal of bacterial blight in guava (Psidium guajava) and wilt and die-back of Eucalyptus spp.</title>
        <authorList>
            <person name="Hermenegildo P.S."/>
            <person name="Santos S.A."/>
            <person name="Guimaraes L.M.S."/>
            <person name="Vidigal P.M.P."/>
            <person name="Pereira I.C."/>
            <person name="Badel J.L."/>
            <person name="Alfenas-Zerbini P."/>
            <person name="Ferreira M.A.S.V."/>
            <person name="Alfenas A.C."/>
        </authorList>
    </citation>
    <scope>NUCLEOTIDE SEQUENCE [LARGE SCALE GENOMIC DNA]</scope>
    <source>
        <strain evidence="1 2">IBSBF 435</strain>
    </source>
</reference>
<protein>
    <submittedName>
        <fullName evidence="1">Uncharacterized protein</fullName>
    </submittedName>
</protein>
<evidence type="ECO:0000313" key="1">
    <source>
        <dbReference type="EMBL" id="RQM39434.1"/>
    </source>
</evidence>
<keyword evidence="2" id="KW-1185">Reference proteome</keyword>
<accession>A0A3N6S1L1</accession>
<sequence length="92" mass="10740">MLKIRHSESKIVVVNRLVECKQSDNTGDSKAAWRIYARMFTQQSSGMYAHFRQAECIRHASVSQLCGNCFFICKWHHYFAKQFESATMSVSW</sequence>
<proteinExistence type="predicted"/>
<evidence type="ECO:0000313" key="2">
    <source>
        <dbReference type="Proteomes" id="UP000279457"/>
    </source>
</evidence>
<dbReference type="EMBL" id="RHHM01000002">
    <property type="protein sequence ID" value="RQM39434.1"/>
    <property type="molecule type" value="Genomic_DNA"/>
</dbReference>
<name>A0A3N6S1L1_9GAMM</name>
<comment type="caution">
    <text evidence="1">The sequence shown here is derived from an EMBL/GenBank/DDBJ whole genome shotgun (WGS) entry which is preliminary data.</text>
</comment>
<dbReference type="Proteomes" id="UP000279457">
    <property type="component" value="Unassembled WGS sequence"/>
</dbReference>
<gene>
    <name evidence="1" type="ORF">EB241_03080</name>
</gene>
<dbReference type="AlphaFoldDB" id="A0A3N6S1L1"/>
<organism evidence="1 2">
    <name type="scientific">Erwinia psidii</name>
    <dbReference type="NCBI Taxonomy" id="69224"/>
    <lineage>
        <taxon>Bacteria</taxon>
        <taxon>Pseudomonadati</taxon>
        <taxon>Pseudomonadota</taxon>
        <taxon>Gammaproteobacteria</taxon>
        <taxon>Enterobacterales</taxon>
        <taxon>Erwiniaceae</taxon>
        <taxon>Erwinia</taxon>
    </lineage>
</organism>